<dbReference type="AlphaFoldDB" id="A0A2I0I647"/>
<dbReference type="InterPro" id="IPR044974">
    <property type="entry name" value="Disease_R_plants"/>
</dbReference>
<dbReference type="STRING" id="22663.A0A2I0I647"/>
<feature type="compositionally biased region" description="Polar residues" evidence="3">
    <location>
        <begin position="83"/>
        <end position="97"/>
    </location>
</feature>
<sequence length="256" mass="26835">MVQASSRASSMISFVNLPMLQFSSLDVLPVPSFLGHPTVPTTPAEATVPNPSSALTGPIHQSSPLSSISTGAITQTSPPPSAYGSTPQTLPPSSASTEAAPQISPPPSASVPQSSPPSSASIGPAPQTLLPSCASKEAATQTSPPPSASELGTRIFSFFPQLRKPSASFPSAALTPFPSTAHDINPKAFKKLKRLRILIVTVGDFSCNQDHLPSELRWLEWHRYPSSSLPSNFSPSNLVALILPCSGITKLWDGYK</sequence>
<keyword evidence="5" id="KW-1185">Reference proteome</keyword>
<feature type="non-terminal residue" evidence="4">
    <location>
        <position position="256"/>
    </location>
</feature>
<dbReference type="InterPro" id="IPR011713">
    <property type="entry name" value="Leu-rich_rpt_3"/>
</dbReference>
<name>A0A2I0I647_PUNGR</name>
<comment type="caution">
    <text evidence="4">The sequence shown here is derived from an EMBL/GenBank/DDBJ whole genome shotgun (WGS) entry which is preliminary data.</text>
</comment>
<feature type="compositionally biased region" description="Polar residues" evidence="3">
    <location>
        <begin position="50"/>
        <end position="76"/>
    </location>
</feature>
<dbReference type="EMBL" id="PGOL01003973">
    <property type="protein sequence ID" value="PKI38886.1"/>
    <property type="molecule type" value="Genomic_DNA"/>
</dbReference>
<feature type="compositionally biased region" description="Low complexity" evidence="3">
    <location>
        <begin position="110"/>
        <end position="127"/>
    </location>
</feature>
<keyword evidence="2" id="KW-0677">Repeat</keyword>
<evidence type="ECO:0000313" key="4">
    <source>
        <dbReference type="EMBL" id="PKI38886.1"/>
    </source>
</evidence>
<dbReference type="Pfam" id="PF07725">
    <property type="entry name" value="LRR_3"/>
    <property type="match status" value="1"/>
</dbReference>
<dbReference type="PANTHER" id="PTHR11017">
    <property type="entry name" value="LEUCINE-RICH REPEAT-CONTAINING PROTEIN"/>
    <property type="match status" value="1"/>
</dbReference>
<proteinExistence type="predicted"/>
<protein>
    <submittedName>
        <fullName evidence="4">Uncharacterized protein</fullName>
    </submittedName>
</protein>
<dbReference type="SUPFAM" id="SSF52058">
    <property type="entry name" value="L domain-like"/>
    <property type="match status" value="1"/>
</dbReference>
<evidence type="ECO:0000313" key="5">
    <source>
        <dbReference type="Proteomes" id="UP000233551"/>
    </source>
</evidence>
<gene>
    <name evidence="4" type="ORF">CRG98_040726</name>
</gene>
<evidence type="ECO:0000256" key="1">
    <source>
        <dbReference type="ARBA" id="ARBA00022614"/>
    </source>
</evidence>
<keyword evidence="1" id="KW-0433">Leucine-rich repeat</keyword>
<reference evidence="4 5" key="1">
    <citation type="submission" date="2017-11" db="EMBL/GenBank/DDBJ databases">
        <title>De-novo sequencing of pomegranate (Punica granatum L.) genome.</title>
        <authorList>
            <person name="Akparov Z."/>
            <person name="Amiraslanov A."/>
            <person name="Hajiyeva S."/>
            <person name="Abbasov M."/>
            <person name="Kaur K."/>
            <person name="Hamwieh A."/>
            <person name="Solovyev V."/>
            <person name="Salamov A."/>
            <person name="Braich B."/>
            <person name="Kosarev P."/>
            <person name="Mahmoud A."/>
            <person name="Hajiyev E."/>
            <person name="Babayeva S."/>
            <person name="Izzatullayeva V."/>
            <person name="Mammadov A."/>
            <person name="Mammadov A."/>
            <person name="Sharifova S."/>
            <person name="Ojaghi J."/>
            <person name="Eynullazada K."/>
            <person name="Bayramov B."/>
            <person name="Abdulazimova A."/>
            <person name="Shahmuradov I."/>
        </authorList>
    </citation>
    <scope>NUCLEOTIDE SEQUENCE [LARGE SCALE GENOMIC DNA]</scope>
    <source>
        <strain evidence="5">cv. AG2017</strain>
        <tissue evidence="4">Leaf</tissue>
    </source>
</reference>
<dbReference type="GO" id="GO:0006952">
    <property type="term" value="P:defense response"/>
    <property type="evidence" value="ECO:0007669"/>
    <property type="project" value="InterPro"/>
</dbReference>
<evidence type="ECO:0000256" key="2">
    <source>
        <dbReference type="ARBA" id="ARBA00022737"/>
    </source>
</evidence>
<dbReference type="PANTHER" id="PTHR11017:SF573">
    <property type="entry name" value="ADP-RIBOSYL CYCLASE_CYCLIC ADP-RIBOSE HYDROLASE"/>
    <property type="match status" value="1"/>
</dbReference>
<organism evidence="4 5">
    <name type="scientific">Punica granatum</name>
    <name type="common">Pomegranate</name>
    <dbReference type="NCBI Taxonomy" id="22663"/>
    <lineage>
        <taxon>Eukaryota</taxon>
        <taxon>Viridiplantae</taxon>
        <taxon>Streptophyta</taxon>
        <taxon>Embryophyta</taxon>
        <taxon>Tracheophyta</taxon>
        <taxon>Spermatophyta</taxon>
        <taxon>Magnoliopsida</taxon>
        <taxon>eudicotyledons</taxon>
        <taxon>Gunneridae</taxon>
        <taxon>Pentapetalae</taxon>
        <taxon>rosids</taxon>
        <taxon>malvids</taxon>
        <taxon>Myrtales</taxon>
        <taxon>Lythraceae</taxon>
        <taxon>Punica</taxon>
    </lineage>
</organism>
<evidence type="ECO:0000256" key="3">
    <source>
        <dbReference type="SAM" id="MobiDB-lite"/>
    </source>
</evidence>
<dbReference type="Proteomes" id="UP000233551">
    <property type="component" value="Unassembled WGS sequence"/>
</dbReference>
<feature type="region of interest" description="Disordered" evidence="3">
    <location>
        <begin position="41"/>
        <end position="151"/>
    </location>
</feature>
<accession>A0A2I0I647</accession>